<sequence length="33" mass="3410">PRGRIEGGDVTVRLHLDETVLDEEEGGGGSGVC</sequence>
<proteinExistence type="predicted"/>
<dbReference type="Proteomes" id="UP000265520">
    <property type="component" value="Unassembled WGS sequence"/>
</dbReference>
<evidence type="ECO:0000313" key="1">
    <source>
        <dbReference type="EMBL" id="MCI87454.1"/>
    </source>
</evidence>
<name>A0A392VGD6_9FABA</name>
<dbReference type="AlphaFoldDB" id="A0A392VGD6"/>
<keyword evidence="2" id="KW-1185">Reference proteome</keyword>
<protein>
    <submittedName>
        <fullName evidence="1">Uncharacterized protein</fullName>
    </submittedName>
</protein>
<comment type="caution">
    <text evidence="1">The sequence shown here is derived from an EMBL/GenBank/DDBJ whole genome shotgun (WGS) entry which is preliminary data.</text>
</comment>
<feature type="non-terminal residue" evidence="1">
    <location>
        <position position="1"/>
    </location>
</feature>
<evidence type="ECO:0000313" key="2">
    <source>
        <dbReference type="Proteomes" id="UP000265520"/>
    </source>
</evidence>
<reference evidence="1 2" key="1">
    <citation type="journal article" date="2018" name="Front. Plant Sci.">
        <title>Red Clover (Trifolium pratense) and Zigzag Clover (T. medium) - A Picture of Genomic Similarities and Differences.</title>
        <authorList>
            <person name="Dluhosova J."/>
            <person name="Istvanek J."/>
            <person name="Nedelnik J."/>
            <person name="Repkova J."/>
        </authorList>
    </citation>
    <scope>NUCLEOTIDE SEQUENCE [LARGE SCALE GENOMIC DNA]</scope>
    <source>
        <strain evidence="2">cv. 10/8</strain>
        <tissue evidence="1">Leaf</tissue>
    </source>
</reference>
<accession>A0A392VGD6</accession>
<organism evidence="1 2">
    <name type="scientific">Trifolium medium</name>
    <dbReference type="NCBI Taxonomy" id="97028"/>
    <lineage>
        <taxon>Eukaryota</taxon>
        <taxon>Viridiplantae</taxon>
        <taxon>Streptophyta</taxon>
        <taxon>Embryophyta</taxon>
        <taxon>Tracheophyta</taxon>
        <taxon>Spermatophyta</taxon>
        <taxon>Magnoliopsida</taxon>
        <taxon>eudicotyledons</taxon>
        <taxon>Gunneridae</taxon>
        <taxon>Pentapetalae</taxon>
        <taxon>rosids</taxon>
        <taxon>fabids</taxon>
        <taxon>Fabales</taxon>
        <taxon>Fabaceae</taxon>
        <taxon>Papilionoideae</taxon>
        <taxon>50 kb inversion clade</taxon>
        <taxon>NPAAA clade</taxon>
        <taxon>Hologalegina</taxon>
        <taxon>IRL clade</taxon>
        <taxon>Trifolieae</taxon>
        <taxon>Trifolium</taxon>
    </lineage>
</organism>
<dbReference type="EMBL" id="LXQA011166319">
    <property type="protein sequence ID" value="MCI87454.1"/>
    <property type="molecule type" value="Genomic_DNA"/>
</dbReference>